<comment type="caution">
    <text evidence="1">The sequence shown here is derived from an EMBL/GenBank/DDBJ whole genome shotgun (WGS) entry which is preliminary data.</text>
</comment>
<proteinExistence type="predicted"/>
<protein>
    <submittedName>
        <fullName evidence="1">Uncharacterized protein</fullName>
    </submittedName>
</protein>
<reference evidence="1" key="2">
    <citation type="journal article" date="2022" name="New Phytol.">
        <title>Evolutionary transition to the ectomycorrhizal habit in the genomes of a hyperdiverse lineage of mushroom-forming fungi.</title>
        <authorList>
            <person name="Looney B."/>
            <person name="Miyauchi S."/>
            <person name="Morin E."/>
            <person name="Drula E."/>
            <person name="Courty P.E."/>
            <person name="Kohler A."/>
            <person name="Kuo A."/>
            <person name="LaButti K."/>
            <person name="Pangilinan J."/>
            <person name="Lipzen A."/>
            <person name="Riley R."/>
            <person name="Andreopoulos W."/>
            <person name="He G."/>
            <person name="Johnson J."/>
            <person name="Nolan M."/>
            <person name="Tritt A."/>
            <person name="Barry K.W."/>
            <person name="Grigoriev I.V."/>
            <person name="Nagy L.G."/>
            <person name="Hibbett D."/>
            <person name="Henrissat B."/>
            <person name="Matheny P.B."/>
            <person name="Labbe J."/>
            <person name="Martin F.M."/>
        </authorList>
    </citation>
    <scope>NUCLEOTIDE SEQUENCE</scope>
    <source>
        <strain evidence="1">EC-137</strain>
    </source>
</reference>
<reference evidence="1" key="1">
    <citation type="submission" date="2021-02" db="EMBL/GenBank/DDBJ databases">
        <authorList>
            <consortium name="DOE Joint Genome Institute"/>
            <person name="Ahrendt S."/>
            <person name="Looney B.P."/>
            <person name="Miyauchi S."/>
            <person name="Morin E."/>
            <person name="Drula E."/>
            <person name="Courty P.E."/>
            <person name="Chicoki N."/>
            <person name="Fauchery L."/>
            <person name="Kohler A."/>
            <person name="Kuo A."/>
            <person name="Labutti K."/>
            <person name="Pangilinan J."/>
            <person name="Lipzen A."/>
            <person name="Riley R."/>
            <person name="Andreopoulos W."/>
            <person name="He G."/>
            <person name="Johnson J."/>
            <person name="Barry K.W."/>
            <person name="Grigoriev I.V."/>
            <person name="Nagy L."/>
            <person name="Hibbett D."/>
            <person name="Henrissat B."/>
            <person name="Matheny P.B."/>
            <person name="Labbe J."/>
            <person name="Martin F."/>
        </authorList>
    </citation>
    <scope>NUCLEOTIDE SEQUENCE</scope>
    <source>
        <strain evidence="1">EC-137</strain>
    </source>
</reference>
<gene>
    <name evidence="1" type="ORF">K488DRAFT_43702</name>
</gene>
<accession>A0ACB8QTS1</accession>
<dbReference type="Proteomes" id="UP000814128">
    <property type="component" value="Unassembled WGS sequence"/>
</dbReference>
<name>A0ACB8QTS1_9AGAM</name>
<sequence>MDECPGVRLDKVIDSLSHAQLDHIAEQLSVVLAEMRSLTSGTLGSVSGGPYLNLHHAYPLNPSRAFSTLLSVFRRDDAMHFAHGDLLPRNILVEGSTVTAIVDWETAGFYPAFWEYCRMHDRNWRVPGWDYVLSRVFPGCRRTAEIGAMDELMAILAFEVYG</sequence>
<evidence type="ECO:0000313" key="1">
    <source>
        <dbReference type="EMBL" id="KAI0035233.1"/>
    </source>
</evidence>
<dbReference type="EMBL" id="MU273487">
    <property type="protein sequence ID" value="KAI0035233.1"/>
    <property type="molecule type" value="Genomic_DNA"/>
</dbReference>
<keyword evidence="2" id="KW-1185">Reference proteome</keyword>
<organism evidence="1 2">
    <name type="scientific">Vararia minispora EC-137</name>
    <dbReference type="NCBI Taxonomy" id="1314806"/>
    <lineage>
        <taxon>Eukaryota</taxon>
        <taxon>Fungi</taxon>
        <taxon>Dikarya</taxon>
        <taxon>Basidiomycota</taxon>
        <taxon>Agaricomycotina</taxon>
        <taxon>Agaricomycetes</taxon>
        <taxon>Russulales</taxon>
        <taxon>Lachnocladiaceae</taxon>
        <taxon>Vararia</taxon>
    </lineage>
</organism>
<evidence type="ECO:0000313" key="2">
    <source>
        <dbReference type="Proteomes" id="UP000814128"/>
    </source>
</evidence>